<dbReference type="Proteomes" id="UP000801492">
    <property type="component" value="Unassembled WGS sequence"/>
</dbReference>
<dbReference type="InterPro" id="IPR036397">
    <property type="entry name" value="RNaseH_sf"/>
</dbReference>
<protein>
    <submittedName>
        <fullName evidence="1">Uncharacterized protein</fullName>
    </submittedName>
</protein>
<keyword evidence="2" id="KW-1185">Reference proteome</keyword>
<evidence type="ECO:0000313" key="1">
    <source>
        <dbReference type="EMBL" id="KAF2903200.1"/>
    </source>
</evidence>
<proteinExistence type="predicted"/>
<sequence length="178" mass="20762">MSSLRLYKIEFMSTTSRKEIKYVFWPDLASSHYAKILTDSLRNKNIKFIQKEDNPANCLEARPIEDFWSLLKGSWRAANVDQLVSRIKYCLGKIDQDVKRRLAESTKKRIDVIRRKGLIQLRIISSRARYQRGVQKNVQEESSKPLVEEDSDKDINGGHFIFHKIGLSTDLKSIFDLQ</sequence>
<comment type="caution">
    <text evidence="1">The sequence shown here is derived from an EMBL/GenBank/DDBJ whole genome shotgun (WGS) entry which is preliminary data.</text>
</comment>
<dbReference type="GO" id="GO:0003676">
    <property type="term" value="F:nucleic acid binding"/>
    <property type="evidence" value="ECO:0007669"/>
    <property type="project" value="InterPro"/>
</dbReference>
<reference evidence="1" key="1">
    <citation type="submission" date="2019-08" db="EMBL/GenBank/DDBJ databases">
        <title>The genome of the North American firefly Photinus pyralis.</title>
        <authorList>
            <consortium name="Photinus pyralis genome working group"/>
            <person name="Fallon T.R."/>
            <person name="Sander Lower S.E."/>
            <person name="Weng J.-K."/>
        </authorList>
    </citation>
    <scope>NUCLEOTIDE SEQUENCE</scope>
    <source>
        <strain evidence="1">TRF0915ILg1</strain>
        <tissue evidence="1">Whole body</tissue>
    </source>
</reference>
<dbReference type="Gene3D" id="3.30.420.10">
    <property type="entry name" value="Ribonuclease H-like superfamily/Ribonuclease H"/>
    <property type="match status" value="1"/>
</dbReference>
<organism evidence="1 2">
    <name type="scientific">Ignelater luminosus</name>
    <name type="common">Cucubano</name>
    <name type="synonym">Pyrophorus luminosus</name>
    <dbReference type="NCBI Taxonomy" id="2038154"/>
    <lineage>
        <taxon>Eukaryota</taxon>
        <taxon>Metazoa</taxon>
        <taxon>Ecdysozoa</taxon>
        <taxon>Arthropoda</taxon>
        <taxon>Hexapoda</taxon>
        <taxon>Insecta</taxon>
        <taxon>Pterygota</taxon>
        <taxon>Neoptera</taxon>
        <taxon>Endopterygota</taxon>
        <taxon>Coleoptera</taxon>
        <taxon>Polyphaga</taxon>
        <taxon>Elateriformia</taxon>
        <taxon>Elateroidea</taxon>
        <taxon>Elateridae</taxon>
        <taxon>Agrypninae</taxon>
        <taxon>Pyrophorini</taxon>
        <taxon>Ignelater</taxon>
    </lineage>
</organism>
<gene>
    <name evidence="1" type="ORF">ILUMI_02986</name>
</gene>
<dbReference type="EMBL" id="VTPC01001083">
    <property type="protein sequence ID" value="KAF2903200.1"/>
    <property type="molecule type" value="Genomic_DNA"/>
</dbReference>
<evidence type="ECO:0000313" key="2">
    <source>
        <dbReference type="Proteomes" id="UP000801492"/>
    </source>
</evidence>
<name>A0A8K0DBN0_IGNLU</name>
<accession>A0A8K0DBN0</accession>
<dbReference type="OrthoDB" id="7156841at2759"/>
<dbReference type="AlphaFoldDB" id="A0A8K0DBN0"/>